<dbReference type="EMBL" id="CP047491">
    <property type="protein sequence ID" value="QHQ39119.1"/>
    <property type="molecule type" value="Genomic_DNA"/>
</dbReference>
<accession>A0A6P1TCX0</accession>
<dbReference type="AlphaFoldDB" id="A0A6P1TCX0"/>
<dbReference type="Proteomes" id="UP000563601">
    <property type="component" value="Unassembled WGS sequence"/>
</dbReference>
<dbReference type="OrthoDB" id="5738750at2"/>
<reference evidence="2 3" key="1">
    <citation type="submission" date="2020-01" db="EMBL/GenBank/DDBJ databases">
        <title>The possibility of degradation of plastic by Microbulbifer hydrolyticus IRE-31.</title>
        <authorList>
            <person name="Liu L."/>
        </authorList>
    </citation>
    <scope>NUCLEOTIDE SEQUENCE [LARGE SCALE GENOMIC DNA]</scope>
    <source>
        <strain evidence="2 3">IRE-31</strain>
    </source>
</reference>
<name>A0A6P1TCX0_9GAMM</name>
<dbReference type="Proteomes" id="UP000464675">
    <property type="component" value="Chromosome"/>
</dbReference>
<protein>
    <submittedName>
        <fullName evidence="1">Uncharacterized protein</fullName>
    </submittedName>
</protein>
<proteinExistence type="predicted"/>
<organism evidence="1 4">
    <name type="scientific">Microbulbifer hydrolyticus</name>
    <dbReference type="NCBI Taxonomy" id="48074"/>
    <lineage>
        <taxon>Bacteria</taxon>
        <taxon>Pseudomonadati</taxon>
        <taxon>Pseudomonadota</taxon>
        <taxon>Gammaproteobacteria</taxon>
        <taxon>Cellvibrionales</taxon>
        <taxon>Microbulbiferaceae</taxon>
        <taxon>Microbulbifer</taxon>
    </lineage>
</organism>
<evidence type="ECO:0000313" key="3">
    <source>
        <dbReference type="Proteomes" id="UP000464675"/>
    </source>
</evidence>
<gene>
    <name evidence="2" type="ORF">GTQ55_09055</name>
    <name evidence="1" type="ORF">HNQ53_000584</name>
</gene>
<dbReference type="EMBL" id="JACHHR010000001">
    <property type="protein sequence ID" value="MBB5210396.1"/>
    <property type="molecule type" value="Genomic_DNA"/>
</dbReference>
<reference evidence="1 4" key="2">
    <citation type="submission" date="2020-08" db="EMBL/GenBank/DDBJ databases">
        <title>Genomic Encyclopedia of Type Strains, Phase IV (KMG-IV): sequencing the most valuable type-strain genomes for metagenomic binning, comparative biology and taxonomic classification.</title>
        <authorList>
            <person name="Goeker M."/>
        </authorList>
    </citation>
    <scope>NUCLEOTIDE SEQUENCE [LARGE SCALE GENOMIC DNA]</scope>
    <source>
        <strain evidence="1 4">DSM 11525</strain>
    </source>
</reference>
<evidence type="ECO:0000313" key="4">
    <source>
        <dbReference type="Proteomes" id="UP000563601"/>
    </source>
</evidence>
<sequence length="110" mass="12064">MSIGQKIYQAIERLSVAPRQPEEFRRSLTESLVTAGADSALADHLAAVAEDALTSQRANDHHLGMVELIAAHPEFGNLMLRDFAATAALHKYMSFYLELASIQPAYAVNH</sequence>
<evidence type="ECO:0000313" key="1">
    <source>
        <dbReference type="EMBL" id="MBB5210396.1"/>
    </source>
</evidence>
<dbReference type="RefSeq" id="WP_161858444.1">
    <property type="nucleotide sequence ID" value="NZ_CP047491.1"/>
</dbReference>
<evidence type="ECO:0000313" key="2">
    <source>
        <dbReference type="EMBL" id="QHQ39119.1"/>
    </source>
</evidence>
<keyword evidence="3" id="KW-1185">Reference proteome</keyword>